<evidence type="ECO:0000313" key="1">
    <source>
        <dbReference type="EMBL" id="CDW46461.1"/>
    </source>
</evidence>
<protein>
    <submittedName>
        <fullName evidence="1">Putative LOC100898811 [Metaseiulus occidentalis]</fullName>
    </submittedName>
</protein>
<proteinExistence type="predicted"/>
<name>A0A0K2V959_LEPSM</name>
<sequence>MERPTVKKVGEDLKKRYPQLKHIICVVHVLYNVAELARKEFPKDKRSHFRNKKMLLNTLAKKTELYCFLRNCLTSSIYRHTLGNLVERS</sequence>
<reference evidence="1" key="1">
    <citation type="submission" date="2014-05" db="EMBL/GenBank/DDBJ databases">
        <authorList>
            <person name="Chronopoulou M."/>
        </authorList>
    </citation>
    <scope>NUCLEOTIDE SEQUENCE</scope>
    <source>
        <tissue evidence="1">Whole organism</tissue>
    </source>
</reference>
<dbReference type="EMBL" id="HACA01029100">
    <property type="protein sequence ID" value="CDW46461.1"/>
    <property type="molecule type" value="Transcribed_RNA"/>
</dbReference>
<organism evidence="1">
    <name type="scientific">Lepeophtheirus salmonis</name>
    <name type="common">Salmon louse</name>
    <name type="synonym">Caligus salmonis</name>
    <dbReference type="NCBI Taxonomy" id="72036"/>
    <lineage>
        <taxon>Eukaryota</taxon>
        <taxon>Metazoa</taxon>
        <taxon>Ecdysozoa</taxon>
        <taxon>Arthropoda</taxon>
        <taxon>Crustacea</taxon>
        <taxon>Multicrustacea</taxon>
        <taxon>Hexanauplia</taxon>
        <taxon>Copepoda</taxon>
        <taxon>Siphonostomatoida</taxon>
        <taxon>Caligidae</taxon>
        <taxon>Lepeophtheirus</taxon>
    </lineage>
</organism>
<dbReference type="AlphaFoldDB" id="A0A0K2V959"/>
<accession>A0A0K2V959</accession>